<evidence type="ECO:0000313" key="2">
    <source>
        <dbReference type="Proteomes" id="UP000001068"/>
    </source>
</evidence>
<dbReference type="Proteomes" id="UP000001068">
    <property type="component" value="Chromosome"/>
</dbReference>
<dbReference type="GeneID" id="10152965"/>
<keyword evidence="2" id="KW-1185">Reference proteome</keyword>
<reference evidence="1 2" key="2">
    <citation type="journal article" date="2011" name="Stand. Genomic Sci.">
        <title>Complete genome sequence of Desulfurococcus mucosus type strain (O7/1).</title>
        <authorList>
            <person name="Wirth R."/>
            <person name="Chertkov O."/>
            <person name="Held B."/>
            <person name="Lapidus A."/>
            <person name="Nolan M."/>
            <person name="Lucas S."/>
            <person name="Hammon N."/>
            <person name="Deshpande S."/>
            <person name="Cheng J.F."/>
            <person name="Tapia R."/>
            <person name="Han C."/>
            <person name="Goodwin L."/>
            <person name="Pitluck S."/>
            <person name="Liolios K."/>
            <person name="Ioanna P."/>
            <person name="Ivanova N."/>
            <person name="Mavromatis K."/>
            <person name="Mikhailova N."/>
            <person name="Pati A."/>
            <person name="Chen A."/>
            <person name="Palaniappan K."/>
            <person name="Land M."/>
            <person name="Hauser L."/>
            <person name="Chang Y.J."/>
            <person name="Jeffries C.D."/>
            <person name="Bilek Y."/>
            <person name="Hader T."/>
            <person name="Rohde M."/>
            <person name="Spring S."/>
            <person name="Sikorski J."/>
            <person name="Goker M."/>
            <person name="Woyke T."/>
            <person name="Bristow J."/>
            <person name="Eisen J.A."/>
            <person name="Markowitz V."/>
            <person name="Hugenholtz P."/>
            <person name="Kyrpides N.C."/>
            <person name="Klenk H.P."/>
        </authorList>
    </citation>
    <scope>NUCLEOTIDE SEQUENCE [LARGE SCALE GENOMIC DNA]</scope>
    <source>
        <strain evidence="2">ATCC 35584 / DSM 2162 / JCM 9187 / O7/1</strain>
    </source>
</reference>
<dbReference type="HOGENOM" id="CLU_1987521_0_0_2"/>
<dbReference type="eggNOG" id="arCOG08851">
    <property type="taxonomic scope" value="Archaea"/>
</dbReference>
<sequence length="125" mass="14555">MSAVNLAERVMKSFSRYNCFIFEESELQAVKDLIVAAELKGLIEIRQLDPRYPYIYVATVWTKSIERDCVTQVNNLLSEGRLTQEEYKKYRVELVEQCMVSREIEAAKRVVEALGRYIERLGRVG</sequence>
<protein>
    <submittedName>
        <fullName evidence="1">Uncharacterized protein</fullName>
    </submittedName>
</protein>
<gene>
    <name evidence="1" type="ordered locus">Desmu_0273</name>
</gene>
<dbReference type="RefSeq" id="WP_013561814.1">
    <property type="nucleotide sequence ID" value="NC_014961.1"/>
</dbReference>
<dbReference type="EMBL" id="CP002363">
    <property type="protein sequence ID" value="ADV64592.1"/>
    <property type="molecule type" value="Genomic_DNA"/>
</dbReference>
<dbReference type="KEGG" id="dmu:Desmu_0273"/>
<evidence type="ECO:0000313" key="1">
    <source>
        <dbReference type="EMBL" id="ADV64592.1"/>
    </source>
</evidence>
<proteinExistence type="predicted"/>
<accession>E8R7W6</accession>
<reference evidence="2" key="1">
    <citation type="submission" date="2010-11" db="EMBL/GenBank/DDBJ databases">
        <title>The complete genome of Desulfurococcus mucosus DSM 2162.</title>
        <authorList>
            <consortium name="US DOE Joint Genome Institute (JGI-PGF)"/>
            <person name="Lucas S."/>
            <person name="Copeland A."/>
            <person name="Lapidus A."/>
            <person name="Bruce D."/>
            <person name="Goodwin L."/>
            <person name="Pitluck S."/>
            <person name="Kyrpides N."/>
            <person name="Mavromatis K."/>
            <person name="Pagani I."/>
            <person name="Ivanova N."/>
            <person name="Ovchinnikova G."/>
            <person name="Chertkov O."/>
            <person name="Held B."/>
            <person name="Brettin T."/>
            <person name="Detter J.C."/>
            <person name="Tapia R."/>
            <person name="Han C."/>
            <person name="Land M."/>
            <person name="Hauser L."/>
            <person name="Markowitz V."/>
            <person name="Cheng J.-F."/>
            <person name="Hugenholtz P."/>
            <person name="Woyke T."/>
            <person name="Wu D."/>
            <person name="Wirth R."/>
            <person name="Bilek Y."/>
            <person name="Hader T."/>
            <person name="Klenk H.-P."/>
            <person name="Eisen J.A."/>
        </authorList>
    </citation>
    <scope>NUCLEOTIDE SEQUENCE [LARGE SCALE GENOMIC DNA]</scope>
    <source>
        <strain evidence="2">ATCC 35584 / DSM 2162 / JCM 9187 / O7/1</strain>
    </source>
</reference>
<organism evidence="1 2">
    <name type="scientific">Desulfurococcus mucosus (strain ATCC 35584 / DSM 2162 / JCM 9187 / O7/1)</name>
    <dbReference type="NCBI Taxonomy" id="765177"/>
    <lineage>
        <taxon>Archaea</taxon>
        <taxon>Thermoproteota</taxon>
        <taxon>Thermoprotei</taxon>
        <taxon>Desulfurococcales</taxon>
        <taxon>Desulfurococcaceae</taxon>
        <taxon>Desulfurococcus</taxon>
    </lineage>
</organism>
<dbReference type="AlphaFoldDB" id="E8R7W6"/>
<name>E8R7W6_DESM0</name>
<dbReference type="STRING" id="765177.Desmu_0273"/>